<evidence type="ECO:0000256" key="3">
    <source>
        <dbReference type="ARBA" id="ARBA00022989"/>
    </source>
</evidence>
<gene>
    <name evidence="6" type="ORF">SAMN04487907_102393</name>
</gene>
<keyword evidence="7" id="KW-1185">Reference proteome</keyword>
<accession>A0A1I1GSP9</accession>
<protein>
    <recommendedName>
        <fullName evidence="5">Probable membrane transporter protein</fullName>
    </recommendedName>
</protein>
<feature type="transmembrane region" description="Helical" evidence="5">
    <location>
        <begin position="74"/>
        <end position="93"/>
    </location>
</feature>
<dbReference type="STRING" id="1334022.SAMN04487907_102393"/>
<reference evidence="7" key="1">
    <citation type="submission" date="2016-10" db="EMBL/GenBank/DDBJ databases">
        <authorList>
            <person name="Varghese N."/>
            <person name="Submissions S."/>
        </authorList>
    </citation>
    <scope>NUCLEOTIDE SEQUENCE [LARGE SCALE GENOMIC DNA]</scope>
    <source>
        <strain evidence="7">DSM 24499</strain>
    </source>
</reference>
<dbReference type="Proteomes" id="UP000199438">
    <property type="component" value="Unassembled WGS sequence"/>
</dbReference>
<evidence type="ECO:0000313" key="7">
    <source>
        <dbReference type="Proteomes" id="UP000199438"/>
    </source>
</evidence>
<feature type="transmembrane region" description="Helical" evidence="5">
    <location>
        <begin position="249"/>
        <end position="266"/>
    </location>
</feature>
<dbReference type="PANTHER" id="PTHR43701">
    <property type="entry name" value="MEMBRANE TRANSPORTER PROTEIN MJ0441-RELATED"/>
    <property type="match status" value="1"/>
</dbReference>
<feature type="transmembrane region" description="Helical" evidence="5">
    <location>
        <begin position="43"/>
        <end position="62"/>
    </location>
</feature>
<evidence type="ECO:0000256" key="1">
    <source>
        <dbReference type="ARBA" id="ARBA00004141"/>
    </source>
</evidence>
<feature type="transmembrane region" description="Helical" evidence="5">
    <location>
        <begin position="113"/>
        <end position="132"/>
    </location>
</feature>
<keyword evidence="4 5" id="KW-0472">Membrane</keyword>
<dbReference type="GO" id="GO:0005886">
    <property type="term" value="C:plasma membrane"/>
    <property type="evidence" value="ECO:0007669"/>
    <property type="project" value="UniProtKB-SubCell"/>
</dbReference>
<name>A0A1I1GSP9_9FLAO</name>
<evidence type="ECO:0000256" key="2">
    <source>
        <dbReference type="ARBA" id="ARBA00022692"/>
    </source>
</evidence>
<comment type="similarity">
    <text evidence="5">Belongs to the 4-toluene sulfonate uptake permease (TSUP) (TC 2.A.102) family.</text>
</comment>
<dbReference type="EMBL" id="FOKV01000002">
    <property type="protein sequence ID" value="SFC14521.1"/>
    <property type="molecule type" value="Genomic_DNA"/>
</dbReference>
<feature type="transmembrane region" description="Helical" evidence="5">
    <location>
        <begin position="7"/>
        <end position="37"/>
    </location>
</feature>
<organism evidence="6 7">
    <name type="scientific">Zunongwangia mangrovi</name>
    <dbReference type="NCBI Taxonomy" id="1334022"/>
    <lineage>
        <taxon>Bacteria</taxon>
        <taxon>Pseudomonadati</taxon>
        <taxon>Bacteroidota</taxon>
        <taxon>Flavobacteriia</taxon>
        <taxon>Flavobacteriales</taxon>
        <taxon>Flavobacteriaceae</taxon>
        <taxon>Zunongwangia</taxon>
    </lineage>
</organism>
<dbReference type="InterPro" id="IPR002781">
    <property type="entry name" value="TM_pro_TauE-like"/>
</dbReference>
<dbReference type="OrthoDB" id="8559161at2"/>
<dbReference type="AlphaFoldDB" id="A0A1I1GSP9"/>
<keyword evidence="2 5" id="KW-0812">Transmembrane</keyword>
<evidence type="ECO:0000256" key="5">
    <source>
        <dbReference type="RuleBase" id="RU363041"/>
    </source>
</evidence>
<dbReference type="PANTHER" id="PTHR43701:SF2">
    <property type="entry name" value="MEMBRANE TRANSPORTER PROTEIN YJNA-RELATED"/>
    <property type="match status" value="1"/>
</dbReference>
<proteinExistence type="inferred from homology"/>
<keyword evidence="3 5" id="KW-1133">Transmembrane helix</keyword>
<dbReference type="RefSeq" id="WP_092541446.1">
    <property type="nucleotide sequence ID" value="NZ_FOKV01000002.1"/>
</dbReference>
<evidence type="ECO:0000313" key="6">
    <source>
        <dbReference type="EMBL" id="SFC14521.1"/>
    </source>
</evidence>
<sequence length="271" mass="29086">MEITQILGFIGALIIGLVLGLTGGGGSILTVPVFVYILHINPVTATAYSLFVVGSSSAVGAIDNFNKGRIDFKSSLIFALPAVIAIFSTRKYLLPAIPHHITNVGSFELTKDLMIMSFFAVLMLIASASMILKKKKECIDCDNKPTETKNGLMIFLGALTGLVTGLVGAGGGFIIVPILVFLAGLNMKEAVGTSLFIIAINSIIGFLGDLGHMEIDWVFLILFTIISVVGIFFGIYLSRFINSHKLKKAFGWMVLVMGIYILWMELSGSGI</sequence>
<comment type="subcellular location">
    <subcellularLocation>
        <location evidence="5">Cell membrane</location>
        <topology evidence="5">Multi-pass membrane protein</topology>
    </subcellularLocation>
    <subcellularLocation>
        <location evidence="1">Membrane</location>
        <topology evidence="1">Multi-pass membrane protein</topology>
    </subcellularLocation>
</comment>
<dbReference type="Pfam" id="PF01925">
    <property type="entry name" value="TauE"/>
    <property type="match status" value="1"/>
</dbReference>
<dbReference type="InterPro" id="IPR051598">
    <property type="entry name" value="TSUP/Inactive_protease-like"/>
</dbReference>
<feature type="transmembrane region" description="Helical" evidence="5">
    <location>
        <begin position="152"/>
        <end position="185"/>
    </location>
</feature>
<keyword evidence="5" id="KW-1003">Cell membrane</keyword>
<feature type="transmembrane region" description="Helical" evidence="5">
    <location>
        <begin position="217"/>
        <end position="237"/>
    </location>
</feature>
<evidence type="ECO:0000256" key="4">
    <source>
        <dbReference type="ARBA" id="ARBA00023136"/>
    </source>
</evidence>